<proteinExistence type="predicted"/>
<dbReference type="EMBL" id="LN853616">
    <property type="protein sequence ID" value="CRY96281.1"/>
    <property type="molecule type" value="Genomic_DNA"/>
</dbReference>
<evidence type="ECO:0000313" key="1">
    <source>
        <dbReference type="EMBL" id="CRY96281.1"/>
    </source>
</evidence>
<reference evidence="1" key="1">
    <citation type="submission" date="2015-06" db="EMBL/GenBank/DDBJ databases">
        <authorList>
            <person name="Joergensen T."/>
        </authorList>
    </citation>
    <scope>NUCLEOTIDE SEQUENCE</scope>
    <source>
        <strain evidence="1">RGFK1033</strain>
    </source>
</reference>
<reference evidence="1" key="2">
    <citation type="submission" date="2015-07" db="EMBL/GenBank/DDBJ databases">
        <title>Plasmids, circular viruses and viroids from rat gut.</title>
        <authorList>
            <person name="Jorgensen T.J."/>
            <person name="Hansen M.A."/>
            <person name="Xu Z."/>
            <person name="Tabak M.A."/>
            <person name="Sorensen S.J."/>
            <person name="Hansen L.H."/>
        </authorList>
    </citation>
    <scope>NUCLEOTIDE SEQUENCE</scope>
    <source>
        <strain evidence="1">RGFK1033</strain>
    </source>
</reference>
<dbReference type="AlphaFoldDB" id="A0A0H5Q2P7"/>
<sequence length="182" mass="18841">MLRVRTVFTGPPGTPWLSTMYFDSSDGGDAPAATARVADFWDACAVKIFTSVNITVQPEVAILNSAGELTGIAAGTVHNVSGTGSGDPLPWATQGLIIWDTNVFTDGRQVIGKTYVPGLTEGNATGGVLNGTGQSALLGAATGLLASDSPAFAVFSRKHSTINDVVAGRVDTQFAVLRSRRD</sequence>
<name>A0A0H5Q2P7_9ZZZZ</name>
<protein>
    <submittedName>
        <fullName evidence="1">Uncharacterized protein</fullName>
    </submittedName>
</protein>
<organism evidence="1">
    <name type="scientific">uncultured prokaryote</name>
    <dbReference type="NCBI Taxonomy" id="198431"/>
    <lineage>
        <taxon>unclassified sequences</taxon>
        <taxon>environmental samples</taxon>
    </lineage>
</organism>
<accession>A0A0H5Q2P7</accession>